<evidence type="ECO:0000313" key="2">
    <source>
        <dbReference type="EMBL" id="SNR15375.1"/>
    </source>
</evidence>
<evidence type="ECO:0000313" key="3">
    <source>
        <dbReference type="Proteomes" id="UP000215214"/>
    </source>
</evidence>
<dbReference type="KEGG" id="tje:TJEJU_1653"/>
<dbReference type="RefSeq" id="WP_095071047.1">
    <property type="nucleotide sequence ID" value="NZ_LT899436.1"/>
</dbReference>
<evidence type="ECO:0000259" key="1">
    <source>
        <dbReference type="Pfam" id="PF01965"/>
    </source>
</evidence>
<dbReference type="Pfam" id="PF01965">
    <property type="entry name" value="DJ-1_PfpI"/>
    <property type="match status" value="1"/>
</dbReference>
<feature type="domain" description="DJ-1/PfpI" evidence="1">
    <location>
        <begin position="3"/>
        <end position="174"/>
    </location>
</feature>
<dbReference type="OrthoDB" id="9803764at2"/>
<dbReference type="Gene3D" id="3.40.50.880">
    <property type="match status" value="1"/>
</dbReference>
<dbReference type="EMBL" id="LT899436">
    <property type="protein sequence ID" value="SNR15375.1"/>
    <property type="molecule type" value="Genomic_DNA"/>
</dbReference>
<dbReference type="SUPFAM" id="SSF52317">
    <property type="entry name" value="Class I glutamine amidotransferase-like"/>
    <property type="match status" value="1"/>
</dbReference>
<dbReference type="CDD" id="cd03139">
    <property type="entry name" value="GATase1_PfpI_2"/>
    <property type="match status" value="1"/>
</dbReference>
<reference evidence="2 3" key="1">
    <citation type="submission" date="2017-07" db="EMBL/GenBank/DDBJ databases">
        <authorList>
            <person name="Sun Z.S."/>
            <person name="Albrecht U."/>
            <person name="Echele G."/>
            <person name="Lee C.C."/>
        </authorList>
    </citation>
    <scope>NUCLEOTIDE SEQUENCE [LARGE SCALE GENOMIC DNA]</scope>
    <source>
        <strain evidence="3">type strain: KCTC 22618</strain>
    </source>
</reference>
<dbReference type="InterPro" id="IPR052158">
    <property type="entry name" value="INH-QAR"/>
</dbReference>
<dbReference type="PANTHER" id="PTHR43130">
    <property type="entry name" value="ARAC-FAMILY TRANSCRIPTIONAL REGULATOR"/>
    <property type="match status" value="1"/>
</dbReference>
<dbReference type="GO" id="GO:0006355">
    <property type="term" value="P:regulation of DNA-templated transcription"/>
    <property type="evidence" value="ECO:0007669"/>
    <property type="project" value="TreeGrafter"/>
</dbReference>
<accession>A0A238U8J9</accession>
<dbReference type="Proteomes" id="UP000215214">
    <property type="component" value="Chromosome TJEJU"/>
</dbReference>
<dbReference type="PANTHER" id="PTHR43130:SF14">
    <property type="entry name" value="DJ-1_PFPI DOMAIN-CONTAINING PROTEIN"/>
    <property type="match status" value="1"/>
</dbReference>
<dbReference type="InterPro" id="IPR029062">
    <property type="entry name" value="Class_I_gatase-like"/>
</dbReference>
<gene>
    <name evidence="2" type="ORF">TJEJU_1653</name>
</gene>
<organism evidence="2 3">
    <name type="scientific">Tenacibaculum jejuense</name>
    <dbReference type="NCBI Taxonomy" id="584609"/>
    <lineage>
        <taxon>Bacteria</taxon>
        <taxon>Pseudomonadati</taxon>
        <taxon>Bacteroidota</taxon>
        <taxon>Flavobacteriia</taxon>
        <taxon>Flavobacteriales</taxon>
        <taxon>Flavobacteriaceae</taxon>
        <taxon>Tenacibaculum</taxon>
    </lineage>
</organism>
<dbReference type="InterPro" id="IPR002818">
    <property type="entry name" value="DJ-1/PfpI"/>
</dbReference>
<proteinExistence type="predicted"/>
<protein>
    <recommendedName>
        <fullName evidence="1">DJ-1/PfpI domain-containing protein</fullName>
    </recommendedName>
</protein>
<dbReference type="AlphaFoldDB" id="A0A238U8J9"/>
<keyword evidence="3" id="KW-1185">Reference proteome</keyword>
<sequence>MKKTVGIFIFDNAEVLDFAGPFEVFSVTSELNNFELFDVFTVAKTKDPISAVNGLSVNPKFDFNDCPKVDILILAGGDGTNQAILDKEVIDWIDKTNQETEITMSICSGSRFLAKIGVLDHNSYCTHHQVYDDMQKLVSSGKPVTDKRFVQSNSKTYTSGGISAGIDLSFHIVEKIHGKKIVEKTAKYMEYIINEA</sequence>
<name>A0A238U8J9_9FLAO</name>